<sequence length="272" mass="30704">MEDLGTVKYALGIRINQNKEYISLIQDKFIHQILTEFSVNQVRPPMAPLPTLLQYIVQETRPDLSFAASFLPQFLENPKDVHYKALIHTLNYLSGTQTFMLKLGSNFVSHSKTKILRFTYSNWGGGTKSKSFSGSLIYFYGALGWRAHKQKIVALSSAEAEFNALTESAQDLAWTKQLIFETTNNEVLCTLHSDNQSAIAIASNPVYHHGNQHINFRLQFIRNLLECQSINLKYIPTSKMPADLLTKNFPLSKALPHLKIVLSAPKLTSMGE</sequence>
<protein>
    <recommendedName>
        <fullName evidence="3">Reverse transcriptase Ty1/copia-type domain-containing protein</fullName>
    </recommendedName>
</protein>
<organism evidence="1 2">
    <name type="scientific">Austropuccinia psidii MF-1</name>
    <dbReference type="NCBI Taxonomy" id="1389203"/>
    <lineage>
        <taxon>Eukaryota</taxon>
        <taxon>Fungi</taxon>
        <taxon>Dikarya</taxon>
        <taxon>Basidiomycota</taxon>
        <taxon>Pucciniomycotina</taxon>
        <taxon>Pucciniomycetes</taxon>
        <taxon>Pucciniales</taxon>
        <taxon>Sphaerophragmiaceae</taxon>
        <taxon>Austropuccinia</taxon>
    </lineage>
</organism>
<dbReference type="OrthoDB" id="3344688at2759"/>
<dbReference type="PANTHER" id="PTHR11439:SF483">
    <property type="entry name" value="PEPTIDE SYNTHASE GLIP-LIKE, PUTATIVE (AFU_ORTHOLOGUE AFUA_3G12920)-RELATED"/>
    <property type="match status" value="1"/>
</dbReference>
<keyword evidence="2" id="KW-1185">Reference proteome</keyword>
<evidence type="ECO:0000313" key="1">
    <source>
        <dbReference type="EMBL" id="MBW0470547.1"/>
    </source>
</evidence>
<dbReference type="CDD" id="cd09272">
    <property type="entry name" value="RNase_HI_RT_Ty1"/>
    <property type="match status" value="1"/>
</dbReference>
<reference evidence="1" key="1">
    <citation type="submission" date="2021-03" db="EMBL/GenBank/DDBJ databases">
        <title>Draft genome sequence of rust myrtle Austropuccinia psidii MF-1, a brazilian biotype.</title>
        <authorList>
            <person name="Quecine M.C."/>
            <person name="Pachon D.M.R."/>
            <person name="Bonatelli M.L."/>
            <person name="Correr F.H."/>
            <person name="Franceschini L.M."/>
            <person name="Leite T.F."/>
            <person name="Margarido G.R.A."/>
            <person name="Almeida C.A."/>
            <person name="Ferrarezi J.A."/>
            <person name="Labate C.A."/>
        </authorList>
    </citation>
    <scope>NUCLEOTIDE SEQUENCE</scope>
    <source>
        <strain evidence="1">MF-1</strain>
    </source>
</reference>
<accession>A0A9Q3GL19</accession>
<proteinExistence type="predicted"/>
<dbReference type="Proteomes" id="UP000765509">
    <property type="component" value="Unassembled WGS sequence"/>
</dbReference>
<comment type="caution">
    <text evidence="1">The sequence shown here is derived from an EMBL/GenBank/DDBJ whole genome shotgun (WGS) entry which is preliminary data.</text>
</comment>
<evidence type="ECO:0000313" key="2">
    <source>
        <dbReference type="Proteomes" id="UP000765509"/>
    </source>
</evidence>
<evidence type="ECO:0008006" key="3">
    <source>
        <dbReference type="Google" id="ProtNLM"/>
    </source>
</evidence>
<dbReference type="AlphaFoldDB" id="A0A9Q3GL19"/>
<dbReference type="PANTHER" id="PTHR11439">
    <property type="entry name" value="GAG-POL-RELATED RETROTRANSPOSON"/>
    <property type="match status" value="1"/>
</dbReference>
<gene>
    <name evidence="1" type="ORF">O181_010262</name>
</gene>
<dbReference type="EMBL" id="AVOT02002487">
    <property type="protein sequence ID" value="MBW0470547.1"/>
    <property type="molecule type" value="Genomic_DNA"/>
</dbReference>
<name>A0A9Q3GL19_9BASI</name>